<evidence type="ECO:0000313" key="1">
    <source>
        <dbReference type="EMBL" id="EAT34255.1"/>
    </source>
</evidence>
<gene>
    <name evidence="1" type="ORF">AaeL_AAEL013480</name>
</gene>
<organism evidence="1 2">
    <name type="scientific">Aedes aegypti</name>
    <name type="common">Yellowfever mosquito</name>
    <name type="synonym">Culex aegypti</name>
    <dbReference type="NCBI Taxonomy" id="7159"/>
    <lineage>
        <taxon>Eukaryota</taxon>
        <taxon>Metazoa</taxon>
        <taxon>Ecdysozoa</taxon>
        <taxon>Arthropoda</taxon>
        <taxon>Hexapoda</taxon>
        <taxon>Insecta</taxon>
        <taxon>Pterygota</taxon>
        <taxon>Neoptera</taxon>
        <taxon>Endopterygota</taxon>
        <taxon>Diptera</taxon>
        <taxon>Nematocera</taxon>
        <taxon>Culicoidea</taxon>
        <taxon>Culicidae</taxon>
        <taxon>Culicinae</taxon>
        <taxon>Aedini</taxon>
        <taxon>Aedes</taxon>
        <taxon>Stegomyia</taxon>
    </lineage>
</organism>
<dbReference type="EMBL" id="CH478039">
    <property type="protein sequence ID" value="EAT34255.1"/>
    <property type="molecule type" value="Genomic_DNA"/>
</dbReference>
<proteinExistence type="predicted"/>
<reference evidence="1" key="2">
    <citation type="journal article" date="2007" name="Science">
        <title>Genome sequence of Aedes aegypti, a major arbovirus vector.</title>
        <authorList>
            <person name="Nene V."/>
            <person name="Wortman J.R."/>
            <person name="Lawson D."/>
            <person name="Haas B."/>
            <person name="Kodira C."/>
            <person name="Tu Z.J."/>
            <person name="Loftus B."/>
            <person name="Xi Z."/>
            <person name="Megy K."/>
            <person name="Grabherr M."/>
            <person name="Ren Q."/>
            <person name="Zdobnov E.M."/>
            <person name="Lobo N.F."/>
            <person name="Campbell K.S."/>
            <person name="Brown S.E."/>
            <person name="Bonaldo M.F."/>
            <person name="Zhu J."/>
            <person name="Sinkins S.P."/>
            <person name="Hogenkamp D.G."/>
            <person name="Amedeo P."/>
            <person name="Arensburger P."/>
            <person name="Atkinson P.W."/>
            <person name="Bidwell S."/>
            <person name="Biedler J."/>
            <person name="Birney E."/>
            <person name="Bruggner R.V."/>
            <person name="Costas J."/>
            <person name="Coy M.R."/>
            <person name="Crabtree J."/>
            <person name="Crawford M."/>
            <person name="Debruyn B."/>
            <person name="Decaprio D."/>
            <person name="Eiglmeier K."/>
            <person name="Eisenstadt E."/>
            <person name="El-Dorry H."/>
            <person name="Gelbart W.M."/>
            <person name="Gomes S.L."/>
            <person name="Hammond M."/>
            <person name="Hannick L.I."/>
            <person name="Hogan J.R."/>
            <person name="Holmes M.H."/>
            <person name="Jaffe D."/>
            <person name="Johnston J.S."/>
            <person name="Kennedy R.C."/>
            <person name="Koo H."/>
            <person name="Kravitz S."/>
            <person name="Kriventseva E.V."/>
            <person name="Kulp D."/>
            <person name="Labutti K."/>
            <person name="Lee E."/>
            <person name="Li S."/>
            <person name="Lovin D.D."/>
            <person name="Mao C."/>
            <person name="Mauceli E."/>
            <person name="Menck C.F."/>
            <person name="Miller J.R."/>
            <person name="Montgomery P."/>
            <person name="Mori A."/>
            <person name="Nascimento A.L."/>
            <person name="Naveira H.F."/>
            <person name="Nusbaum C."/>
            <person name="O'leary S."/>
            <person name="Orvis J."/>
            <person name="Pertea M."/>
            <person name="Quesneville H."/>
            <person name="Reidenbach K.R."/>
            <person name="Rogers Y.H."/>
            <person name="Roth C.W."/>
            <person name="Schneider J.R."/>
            <person name="Schatz M."/>
            <person name="Shumway M."/>
            <person name="Stanke M."/>
            <person name="Stinson E.O."/>
            <person name="Tubio J.M."/>
            <person name="Vanzee J.P."/>
            <person name="Verjovski-Almeida S."/>
            <person name="Werner D."/>
            <person name="White O."/>
            <person name="Wyder S."/>
            <person name="Zeng Q."/>
            <person name="Zhao Q."/>
            <person name="Zhao Y."/>
            <person name="Hill C.A."/>
            <person name="Raikhel A.S."/>
            <person name="Soares M.B."/>
            <person name="Knudson D.L."/>
            <person name="Lee N.H."/>
            <person name="Galagan J."/>
            <person name="Salzberg S.L."/>
            <person name="Paulsen I.T."/>
            <person name="Dimopoulos G."/>
            <person name="Collins F.H."/>
            <person name="Birren B."/>
            <person name="Fraser-Liggett C.M."/>
            <person name="Severson D.W."/>
        </authorList>
    </citation>
    <scope>NUCLEOTIDE SEQUENCE [LARGE SCALE GENOMIC DNA]</scope>
    <source>
        <strain evidence="1">Liverpool</strain>
    </source>
</reference>
<evidence type="ECO:0000313" key="2">
    <source>
        <dbReference type="Proteomes" id="UP000682892"/>
    </source>
</evidence>
<sequence length="93" mass="11072">MEWMDGFASALGSIRLPMSLFTISQAWESDTRQRENLKRTEILSSRIPRTFERKKKGALQHWYREIQPTTVTRNTHEMEKRAFINNGKKRENC</sequence>
<dbReference type="AlphaFoldDB" id="Q16J14"/>
<reference evidence="1" key="3">
    <citation type="submission" date="2012-09" db="EMBL/GenBank/DDBJ databases">
        <authorList>
            <consortium name="VectorBase"/>
        </authorList>
    </citation>
    <scope>NUCLEOTIDE SEQUENCE</scope>
    <source>
        <strain evidence="1">Liverpool</strain>
    </source>
</reference>
<dbReference type="PaxDb" id="7159-AAEL013480-PA"/>
<protein>
    <submittedName>
        <fullName evidence="1">AAEL013480-PA</fullName>
    </submittedName>
</protein>
<dbReference type="HOGENOM" id="CLU_2401435_0_0_1"/>
<reference evidence="1" key="1">
    <citation type="submission" date="2005-10" db="EMBL/GenBank/DDBJ databases">
        <authorList>
            <person name="Loftus B.J."/>
            <person name="Nene V.M."/>
            <person name="Hannick L.I."/>
            <person name="Bidwell S."/>
            <person name="Haas B."/>
            <person name="Amedeo P."/>
            <person name="Orvis J."/>
            <person name="Wortman J.R."/>
            <person name="White O.R."/>
            <person name="Salzberg S."/>
            <person name="Shumway M."/>
            <person name="Koo H."/>
            <person name="Zhao Y."/>
            <person name="Holmes M."/>
            <person name="Miller J."/>
            <person name="Schatz M."/>
            <person name="Pop M."/>
            <person name="Pai G."/>
            <person name="Utterback T."/>
            <person name="Rogers Y.-H."/>
            <person name="Kravitz S."/>
            <person name="Fraser C.M."/>
        </authorList>
    </citation>
    <scope>NUCLEOTIDE SEQUENCE</scope>
    <source>
        <strain evidence="1">Liverpool</strain>
    </source>
</reference>
<name>Q16J14_AEDAE</name>
<accession>Q16J14</accession>
<dbReference type="Proteomes" id="UP000682892">
    <property type="component" value="Unassembled WGS sequence"/>
</dbReference>